<name>A0A1I4MK13_9HYPH</name>
<dbReference type="Pfam" id="PF10099">
    <property type="entry name" value="RskA_C"/>
    <property type="match status" value="1"/>
</dbReference>
<sequence length="235" mass="23609">MSGGPDGPIPDPAADPDLRAAEYVLGTLDPGERDATARALATDAALAGRVRAWERRLSPLLAAIPPVAPPPRVRATLLRALAAGSGGSQDPLAHLRRQVRRWRIATAGAGLLAAGLAVFVAVGQLPEPEGGRYLAVVQGGGALPALIVRVDTRTGTAQVRPVGAEAPAGKSLELWYVGAEGPKPLGLIGAGASRVSLPQGAAPDGVLAVSVEPPGGSPSGQPTGPVVYTGKLIAE</sequence>
<evidence type="ECO:0000313" key="2">
    <source>
        <dbReference type="EMBL" id="SFM03591.1"/>
    </source>
</evidence>
<proteinExistence type="predicted"/>
<dbReference type="OrthoDB" id="9816387at2"/>
<gene>
    <name evidence="2" type="ORF">SAMN05192568_101732</name>
</gene>
<dbReference type="InterPro" id="IPR018764">
    <property type="entry name" value="RskA_C"/>
</dbReference>
<dbReference type="GO" id="GO:0005886">
    <property type="term" value="C:plasma membrane"/>
    <property type="evidence" value="ECO:0007669"/>
    <property type="project" value="InterPro"/>
</dbReference>
<dbReference type="GO" id="GO:0006417">
    <property type="term" value="P:regulation of translation"/>
    <property type="evidence" value="ECO:0007669"/>
    <property type="project" value="TreeGrafter"/>
</dbReference>
<dbReference type="PANTHER" id="PTHR37461:SF1">
    <property type="entry name" value="ANTI-SIGMA-K FACTOR RSKA"/>
    <property type="match status" value="1"/>
</dbReference>
<reference evidence="3" key="1">
    <citation type="submission" date="2016-10" db="EMBL/GenBank/DDBJ databases">
        <authorList>
            <person name="Varghese N."/>
            <person name="Submissions S."/>
        </authorList>
    </citation>
    <scope>NUCLEOTIDE SEQUENCE [LARGE SCALE GENOMIC DNA]</scope>
    <source>
        <strain evidence="3">BL36</strain>
    </source>
</reference>
<accession>A0A1I4MK13</accession>
<feature type="domain" description="Anti-sigma K factor RskA C-terminal" evidence="1">
    <location>
        <begin position="112"/>
        <end position="226"/>
    </location>
</feature>
<dbReference type="AlphaFoldDB" id="A0A1I4MK13"/>
<dbReference type="InterPro" id="IPR051474">
    <property type="entry name" value="Anti-sigma-K/W_factor"/>
</dbReference>
<evidence type="ECO:0000313" key="3">
    <source>
        <dbReference type="Proteomes" id="UP000199048"/>
    </source>
</evidence>
<dbReference type="STRING" id="582667.SAMN05192568_101732"/>
<keyword evidence="3" id="KW-1185">Reference proteome</keyword>
<dbReference type="PANTHER" id="PTHR37461">
    <property type="entry name" value="ANTI-SIGMA-K FACTOR RSKA"/>
    <property type="match status" value="1"/>
</dbReference>
<protein>
    <submittedName>
        <fullName evidence="2">Anti-sigma-K factor RskA</fullName>
    </submittedName>
</protein>
<dbReference type="RefSeq" id="WP_092042530.1">
    <property type="nucleotide sequence ID" value="NZ_FOTK01000017.1"/>
</dbReference>
<dbReference type="GO" id="GO:0016989">
    <property type="term" value="F:sigma factor antagonist activity"/>
    <property type="evidence" value="ECO:0007669"/>
    <property type="project" value="TreeGrafter"/>
</dbReference>
<organism evidence="2 3">
    <name type="scientific">Methylobacterium pseudosasicola</name>
    <dbReference type="NCBI Taxonomy" id="582667"/>
    <lineage>
        <taxon>Bacteria</taxon>
        <taxon>Pseudomonadati</taxon>
        <taxon>Pseudomonadota</taxon>
        <taxon>Alphaproteobacteria</taxon>
        <taxon>Hyphomicrobiales</taxon>
        <taxon>Methylobacteriaceae</taxon>
        <taxon>Methylobacterium</taxon>
    </lineage>
</organism>
<dbReference type="Proteomes" id="UP000199048">
    <property type="component" value="Unassembled WGS sequence"/>
</dbReference>
<dbReference type="EMBL" id="FOTK01000017">
    <property type="protein sequence ID" value="SFM03591.1"/>
    <property type="molecule type" value="Genomic_DNA"/>
</dbReference>
<evidence type="ECO:0000259" key="1">
    <source>
        <dbReference type="Pfam" id="PF10099"/>
    </source>
</evidence>